<reference evidence="1 2" key="1">
    <citation type="journal article" date="2022" name="DNA Res.">
        <title>Genome analysis of five recently described species of the CUG-Ser clade uncovers Candida theae as a new hybrid lineage with pathogenic potential in the Candida parapsilosis species complex.</title>
        <authorList>
            <person name="Mixao V."/>
            <person name="Del Olmo V."/>
            <person name="Hegedusova E."/>
            <person name="Saus E."/>
            <person name="Pryszcz L."/>
            <person name="Cillingova A."/>
            <person name="Nosek J."/>
            <person name="Gabaldon T."/>
        </authorList>
    </citation>
    <scope>NUCLEOTIDE SEQUENCE [LARGE SCALE GENOMIC DNA]</scope>
    <source>
        <strain evidence="1 2">CBS 12239</strain>
    </source>
</reference>
<proteinExistence type="predicted"/>
<dbReference type="EMBL" id="JAIHNG010000037">
    <property type="protein sequence ID" value="KAI5966030.1"/>
    <property type="molecule type" value="Genomic_DNA"/>
</dbReference>
<dbReference type="Proteomes" id="UP001204833">
    <property type="component" value="Unassembled WGS sequence"/>
</dbReference>
<dbReference type="AlphaFoldDB" id="A0AAD5BIH7"/>
<organism evidence="1 2">
    <name type="scientific">Candida theae</name>
    <dbReference type="NCBI Taxonomy" id="1198502"/>
    <lineage>
        <taxon>Eukaryota</taxon>
        <taxon>Fungi</taxon>
        <taxon>Dikarya</taxon>
        <taxon>Ascomycota</taxon>
        <taxon>Saccharomycotina</taxon>
        <taxon>Pichiomycetes</taxon>
        <taxon>Debaryomycetaceae</taxon>
        <taxon>Candida/Lodderomyces clade</taxon>
        <taxon>Candida</taxon>
    </lineage>
</organism>
<dbReference type="GeneID" id="76148725"/>
<keyword evidence="2" id="KW-1185">Reference proteome</keyword>
<evidence type="ECO:0000313" key="1">
    <source>
        <dbReference type="EMBL" id="KAI5966030.1"/>
    </source>
</evidence>
<comment type="caution">
    <text evidence="1">The sequence shown here is derived from an EMBL/GenBank/DDBJ whole genome shotgun (WGS) entry which is preliminary data.</text>
</comment>
<dbReference type="RefSeq" id="XP_051610823.1">
    <property type="nucleotide sequence ID" value="XM_051755158.1"/>
</dbReference>
<protein>
    <submittedName>
        <fullName evidence="1">Uncharacterized protein</fullName>
    </submittedName>
</protein>
<accession>A0AAD5BIH7</accession>
<gene>
    <name evidence="1" type="ORF">KGF57_000666</name>
</gene>
<evidence type="ECO:0000313" key="2">
    <source>
        <dbReference type="Proteomes" id="UP001204833"/>
    </source>
</evidence>
<sequence length="230" mass="25661">MLENLKFPDKTEEQWSGVFGGNKNFDESFDSTRVIVDPAGYDGTLSTQLGNRSFTIEGISSDAAEWGDLVDELGMTVESSEADAVELKEPEPLRVELKEDIGENAASSVNADGMKASGPSPMQRFMQATSRHFTKFAQQFQQRHEYACTQLPPRPQQAPRGLKADALKQPFQTFEQKVHNKCLLASSNLAPKSSWRKQSDQIINLDFEESDGSQGVGSVRYYTCRKCHTR</sequence>
<name>A0AAD5BIH7_9ASCO</name>